<dbReference type="Proteomes" id="UP000019763">
    <property type="component" value="Unassembled WGS sequence"/>
</dbReference>
<gene>
    <name evidence="2" type="ORF">GNI_041190</name>
</gene>
<sequence length="172" mass="18124">MTTTPPGPDAARPGRVPLRGLTPDAEATPVFEPPRAPQRTGGVFERASPPASSSPEPAGPGSADSALRNRPGPKTRSTAKEKSVWPAPSPLNQYRATGRDAALDGAEYYGEDGTPFSTYEQLPPVSNMASNLADKLSSTHPSNKAMISVRASPQLAVPSTLGELFDYVIKRN</sequence>
<keyword evidence="3" id="KW-1185">Reference proteome</keyword>
<dbReference type="VEuPathDB" id="CryptoDB:GNI_041190"/>
<name>A0A023BA71_GRENI</name>
<feature type="compositionally biased region" description="Low complexity" evidence="1">
    <location>
        <begin position="47"/>
        <end position="66"/>
    </location>
</feature>
<dbReference type="EMBL" id="AFNH02000314">
    <property type="protein sequence ID" value="EZG77890.1"/>
    <property type="molecule type" value="Genomic_DNA"/>
</dbReference>
<organism evidence="2 3">
    <name type="scientific">Gregarina niphandrodes</name>
    <name type="common">Septate eugregarine</name>
    <dbReference type="NCBI Taxonomy" id="110365"/>
    <lineage>
        <taxon>Eukaryota</taxon>
        <taxon>Sar</taxon>
        <taxon>Alveolata</taxon>
        <taxon>Apicomplexa</taxon>
        <taxon>Conoidasida</taxon>
        <taxon>Gregarinasina</taxon>
        <taxon>Eugregarinorida</taxon>
        <taxon>Gregarinidae</taxon>
        <taxon>Gregarina</taxon>
    </lineage>
</organism>
<evidence type="ECO:0000313" key="2">
    <source>
        <dbReference type="EMBL" id="EZG77890.1"/>
    </source>
</evidence>
<comment type="caution">
    <text evidence="2">The sequence shown here is derived from an EMBL/GenBank/DDBJ whole genome shotgun (WGS) entry which is preliminary data.</text>
</comment>
<protein>
    <submittedName>
        <fullName evidence="2">Uncharacterized protein</fullName>
    </submittedName>
</protein>
<dbReference type="AlphaFoldDB" id="A0A023BA71"/>
<dbReference type="GeneID" id="22911589"/>
<accession>A0A023BA71</accession>
<dbReference type="RefSeq" id="XP_011129467.1">
    <property type="nucleotide sequence ID" value="XM_011131165.1"/>
</dbReference>
<feature type="region of interest" description="Disordered" evidence="1">
    <location>
        <begin position="1"/>
        <end position="99"/>
    </location>
</feature>
<proteinExistence type="predicted"/>
<reference evidence="2" key="1">
    <citation type="submission" date="2013-12" db="EMBL/GenBank/DDBJ databases">
        <authorList>
            <person name="Omoto C.K."/>
            <person name="Sibley D."/>
            <person name="Venepally P."/>
            <person name="Hadjithomas M."/>
            <person name="Karamycheva S."/>
            <person name="Brunk B."/>
            <person name="Roos D."/>
            <person name="Caler E."/>
            <person name="Lorenzi H."/>
        </authorList>
    </citation>
    <scope>NUCLEOTIDE SEQUENCE</scope>
</reference>
<evidence type="ECO:0000256" key="1">
    <source>
        <dbReference type="SAM" id="MobiDB-lite"/>
    </source>
</evidence>
<evidence type="ECO:0000313" key="3">
    <source>
        <dbReference type="Proteomes" id="UP000019763"/>
    </source>
</evidence>